<sequence>MKEEWIEEAKRITFDRFPEFKGIEPEVKSREYKVSSRLLAKLGLGGRETIRRETILTFVREFTADDGVKMKRILKVHIDSRGRITKFSGTK</sequence>
<protein>
    <submittedName>
        <fullName evidence="1">Uncharacterized protein</fullName>
    </submittedName>
</protein>
<comment type="caution">
    <text evidence="1">The sequence shown here is derived from an EMBL/GenBank/DDBJ whole genome shotgun (WGS) entry which is preliminary data.</text>
</comment>
<accession>A0A660SF06</accession>
<evidence type="ECO:0000313" key="2">
    <source>
        <dbReference type="Proteomes" id="UP000268469"/>
    </source>
</evidence>
<dbReference type="Proteomes" id="UP000268469">
    <property type="component" value="Unassembled WGS sequence"/>
</dbReference>
<organism evidence="1 2">
    <name type="scientific">candidate division WOR-3 bacterium</name>
    <dbReference type="NCBI Taxonomy" id="2052148"/>
    <lineage>
        <taxon>Bacteria</taxon>
        <taxon>Bacteria division WOR-3</taxon>
    </lineage>
</organism>
<gene>
    <name evidence="1" type="ORF">DRP53_09990</name>
</gene>
<name>A0A660SF06_UNCW3</name>
<proteinExistence type="predicted"/>
<dbReference type="AlphaFoldDB" id="A0A660SF06"/>
<evidence type="ECO:0000313" key="1">
    <source>
        <dbReference type="EMBL" id="RKX68786.1"/>
    </source>
</evidence>
<reference evidence="1 2" key="1">
    <citation type="submission" date="2018-06" db="EMBL/GenBank/DDBJ databases">
        <title>Extensive metabolic versatility and redundancy in microbially diverse, dynamic hydrothermal sediments.</title>
        <authorList>
            <person name="Dombrowski N."/>
            <person name="Teske A."/>
            <person name="Baker B.J."/>
        </authorList>
    </citation>
    <scope>NUCLEOTIDE SEQUENCE [LARGE SCALE GENOMIC DNA]</scope>
    <source>
        <strain evidence="1">B36_G15</strain>
    </source>
</reference>
<dbReference type="EMBL" id="QNBE01000130">
    <property type="protein sequence ID" value="RKX68786.1"/>
    <property type="molecule type" value="Genomic_DNA"/>
</dbReference>